<evidence type="ECO:0000313" key="2">
    <source>
        <dbReference type="EMBL" id="CAL1355803.1"/>
    </source>
</evidence>
<evidence type="ECO:0000313" key="3">
    <source>
        <dbReference type="Proteomes" id="UP001497516"/>
    </source>
</evidence>
<sequence length="102" mass="9970">MPMCLGRVRTRSPRCTGCCGGLGSGGPEVVAVKGGLATVEGEDGPEGLVGEGELGVTSGALASFEAGPTEGGTWAGLDGLRSASNSSSESGSVVERMGRGIQ</sequence>
<dbReference type="EMBL" id="OZ034813">
    <property type="protein sequence ID" value="CAL1355803.1"/>
    <property type="molecule type" value="Genomic_DNA"/>
</dbReference>
<dbReference type="Proteomes" id="UP001497516">
    <property type="component" value="Chromosome 1"/>
</dbReference>
<protein>
    <submittedName>
        <fullName evidence="2">Uncharacterized protein</fullName>
    </submittedName>
</protein>
<keyword evidence="3" id="KW-1185">Reference proteome</keyword>
<evidence type="ECO:0000256" key="1">
    <source>
        <dbReference type="SAM" id="MobiDB-lite"/>
    </source>
</evidence>
<feature type="compositionally biased region" description="Low complexity" evidence="1">
    <location>
        <begin position="82"/>
        <end position="92"/>
    </location>
</feature>
<reference evidence="2 3" key="1">
    <citation type="submission" date="2024-04" db="EMBL/GenBank/DDBJ databases">
        <authorList>
            <person name="Fracassetti M."/>
        </authorList>
    </citation>
    <scope>NUCLEOTIDE SEQUENCE [LARGE SCALE GENOMIC DNA]</scope>
</reference>
<name>A0AAV2CHK9_9ROSI</name>
<gene>
    <name evidence="2" type="ORF">LTRI10_LOCUS3537</name>
</gene>
<feature type="region of interest" description="Disordered" evidence="1">
    <location>
        <begin position="68"/>
        <end position="102"/>
    </location>
</feature>
<accession>A0AAV2CHK9</accession>
<dbReference type="AlphaFoldDB" id="A0AAV2CHK9"/>
<proteinExistence type="predicted"/>
<organism evidence="2 3">
    <name type="scientific">Linum trigynum</name>
    <dbReference type="NCBI Taxonomy" id="586398"/>
    <lineage>
        <taxon>Eukaryota</taxon>
        <taxon>Viridiplantae</taxon>
        <taxon>Streptophyta</taxon>
        <taxon>Embryophyta</taxon>
        <taxon>Tracheophyta</taxon>
        <taxon>Spermatophyta</taxon>
        <taxon>Magnoliopsida</taxon>
        <taxon>eudicotyledons</taxon>
        <taxon>Gunneridae</taxon>
        <taxon>Pentapetalae</taxon>
        <taxon>rosids</taxon>
        <taxon>fabids</taxon>
        <taxon>Malpighiales</taxon>
        <taxon>Linaceae</taxon>
        <taxon>Linum</taxon>
    </lineage>
</organism>